<reference evidence="2" key="1">
    <citation type="submission" date="2023-03" db="EMBL/GenBank/DDBJ databases">
        <title>Actinoallomurus iriomotensis NBRC 103681.</title>
        <authorList>
            <person name="Ichikawa N."/>
            <person name="Sato H."/>
            <person name="Tonouchi N."/>
        </authorList>
    </citation>
    <scope>NUCLEOTIDE SEQUENCE</scope>
    <source>
        <strain evidence="2">NBRC 103681</strain>
    </source>
</reference>
<evidence type="ECO:0000313" key="2">
    <source>
        <dbReference type="EMBL" id="GLY76712.1"/>
    </source>
</evidence>
<organism evidence="2 3">
    <name type="scientific">Actinoallomurus iriomotensis</name>
    <dbReference type="NCBI Taxonomy" id="478107"/>
    <lineage>
        <taxon>Bacteria</taxon>
        <taxon>Bacillati</taxon>
        <taxon>Actinomycetota</taxon>
        <taxon>Actinomycetes</taxon>
        <taxon>Streptosporangiales</taxon>
        <taxon>Thermomonosporaceae</taxon>
        <taxon>Actinoallomurus</taxon>
    </lineage>
</organism>
<dbReference type="Proteomes" id="UP001165135">
    <property type="component" value="Unassembled WGS sequence"/>
</dbReference>
<accession>A0A9W6RMG5</accession>
<evidence type="ECO:0000313" key="3">
    <source>
        <dbReference type="Proteomes" id="UP001165135"/>
    </source>
</evidence>
<dbReference type="EMBL" id="BSTJ01000006">
    <property type="protein sequence ID" value="GLY76712.1"/>
    <property type="molecule type" value="Genomic_DNA"/>
</dbReference>
<proteinExistence type="predicted"/>
<feature type="region of interest" description="Disordered" evidence="1">
    <location>
        <begin position="42"/>
        <end position="87"/>
    </location>
</feature>
<sequence length="100" mass="10818">MRATEVPDGRLYAVGDVNGRNLLTHMGKHQARVCGDVIVARVGGRPDDGRPPARSHHRGDRRGRPGSALARRSVLPGHERDLAEPPAGLRHVTPELIVIS</sequence>
<gene>
    <name evidence="2" type="ORF">Airi01_049790</name>
</gene>
<comment type="caution">
    <text evidence="2">The sequence shown here is derived from an EMBL/GenBank/DDBJ whole genome shotgun (WGS) entry which is preliminary data.</text>
</comment>
<dbReference type="AlphaFoldDB" id="A0A9W6RMG5"/>
<evidence type="ECO:0000256" key="1">
    <source>
        <dbReference type="SAM" id="MobiDB-lite"/>
    </source>
</evidence>
<protein>
    <submittedName>
        <fullName evidence="2">Uncharacterized protein</fullName>
    </submittedName>
</protein>
<name>A0A9W6RMG5_9ACTN</name>